<keyword evidence="14" id="KW-0325">Glycoprotein</keyword>
<evidence type="ECO:0000256" key="13">
    <source>
        <dbReference type="ARBA" id="ARBA00023170"/>
    </source>
</evidence>
<evidence type="ECO:0000256" key="7">
    <source>
        <dbReference type="ARBA" id="ARBA00022729"/>
    </source>
</evidence>
<dbReference type="GO" id="GO:0005507">
    <property type="term" value="F:copper ion binding"/>
    <property type="evidence" value="ECO:0007669"/>
    <property type="project" value="InterPro"/>
</dbReference>
<dbReference type="PRINTS" id="PR00258">
    <property type="entry name" value="SPERACTRCPTR"/>
</dbReference>
<comment type="subcellular location">
    <subcellularLocation>
        <location evidence="2">Secreted</location>
        <location evidence="2">Extracellular space</location>
    </subcellularLocation>
</comment>
<feature type="disulfide bond" evidence="17">
    <location>
        <begin position="118"/>
        <end position="179"/>
    </location>
</feature>
<evidence type="ECO:0000256" key="3">
    <source>
        <dbReference type="ARBA" id="ARBA00007492"/>
    </source>
</evidence>
<feature type="compositionally biased region" description="Low complexity" evidence="18">
    <location>
        <begin position="206"/>
        <end position="223"/>
    </location>
</feature>
<dbReference type="InterPro" id="IPR001695">
    <property type="entry name" value="Lysyl_oxidase"/>
</dbReference>
<keyword evidence="6" id="KW-0479">Metal-binding</keyword>
<evidence type="ECO:0000256" key="16">
    <source>
        <dbReference type="ARBA" id="ARBA00047861"/>
    </source>
</evidence>
<dbReference type="PROSITE" id="PS00926">
    <property type="entry name" value="LYSYL_OXIDASE"/>
    <property type="match status" value="1"/>
</dbReference>
<dbReference type="EC" id="1.4.3.13" evidence="15"/>
<dbReference type="EMBL" id="CAKKLH010000057">
    <property type="protein sequence ID" value="CAH0101414.1"/>
    <property type="molecule type" value="Genomic_DNA"/>
</dbReference>
<evidence type="ECO:0000256" key="19">
    <source>
        <dbReference type="SAM" id="SignalP"/>
    </source>
</evidence>
<feature type="domain" description="SRCR" evidence="20">
    <location>
        <begin position="258"/>
        <end position="363"/>
    </location>
</feature>
<evidence type="ECO:0000259" key="20">
    <source>
        <dbReference type="PROSITE" id="PS50287"/>
    </source>
</evidence>
<evidence type="ECO:0000256" key="1">
    <source>
        <dbReference type="ARBA" id="ARBA00001935"/>
    </source>
</evidence>
<evidence type="ECO:0000256" key="10">
    <source>
        <dbReference type="ARBA" id="ARBA00023002"/>
    </source>
</evidence>
<evidence type="ECO:0000313" key="21">
    <source>
        <dbReference type="EMBL" id="CAH0101414.1"/>
    </source>
</evidence>
<feature type="domain" description="SRCR" evidence="20">
    <location>
        <begin position="80"/>
        <end position="180"/>
    </location>
</feature>
<dbReference type="FunFam" id="3.10.250.10:FF:000008">
    <property type="entry name" value="Lysyl oxidase homolog 2"/>
    <property type="match status" value="1"/>
</dbReference>
<feature type="disulfide bond" evidence="17">
    <location>
        <begin position="149"/>
        <end position="159"/>
    </location>
</feature>
<keyword evidence="13" id="KW-0675">Receptor</keyword>
<organism evidence="21 22">
    <name type="scientific">Daphnia galeata</name>
    <dbReference type="NCBI Taxonomy" id="27404"/>
    <lineage>
        <taxon>Eukaryota</taxon>
        <taxon>Metazoa</taxon>
        <taxon>Ecdysozoa</taxon>
        <taxon>Arthropoda</taxon>
        <taxon>Crustacea</taxon>
        <taxon>Branchiopoda</taxon>
        <taxon>Diplostraca</taxon>
        <taxon>Cladocera</taxon>
        <taxon>Anomopoda</taxon>
        <taxon>Daphniidae</taxon>
        <taxon>Daphnia</taxon>
    </lineage>
</organism>
<comment type="caution">
    <text evidence="21">The sequence shown here is derived from an EMBL/GenBank/DDBJ whole genome shotgun (WGS) entry which is preliminary data.</text>
</comment>
<evidence type="ECO:0000256" key="6">
    <source>
        <dbReference type="ARBA" id="ARBA00022723"/>
    </source>
</evidence>
<dbReference type="PROSITE" id="PS51257">
    <property type="entry name" value="PROKAR_LIPOPROTEIN"/>
    <property type="match status" value="1"/>
</dbReference>
<feature type="signal peptide" evidence="19">
    <location>
        <begin position="1"/>
        <end position="29"/>
    </location>
</feature>
<dbReference type="PROSITE" id="PS50287">
    <property type="entry name" value="SRCR_2"/>
    <property type="match status" value="2"/>
</dbReference>
<evidence type="ECO:0000256" key="14">
    <source>
        <dbReference type="ARBA" id="ARBA00023180"/>
    </source>
</evidence>
<sequence length="576" mass="64689">MMKATAGQMGWKWLVYLTILLAILAACEGQQQQQRIQPRQQSQRQRPVRDGIRRQRRHRTDKAKLIQHYLKKNGRLEGMVRIVDGVLENEGNVEIYHSGKWGSICDDEWDIREATVVCRELGYSDVVQETHNSMYGPARYPFWMDNLYCVGGENNLTDCRFDGWGISDCEESEAAGVICKPGPLSRLSATTTTTTTTMKPLTTTTATTTTTTLSSSRAANSSAVIGPSTDTTTVTKRIQQDMAPAMRIKDVLGSKGKIRLRGGRSKEEGRVEVKIGNNANDWGLICGDGWSLFEAGVVCRELKLGYAQNALQTDFFGGNRSSLALSGVKCHGSEKSLMDCLHDRIGSVTCPGNANNIASVVCASEMADLVPDHHEMMRTAHLEDRQLFFLQCAMEENCLAASAYQIQKDDPYGWHLETRRLLRFTARIANMGTADFKPFIPKHMWEWHACHMHYHSMEVFAHFDIINSYGVKVAEGHKASFCLEDNQCTHNTEPVYKCANYGDQGISVNCTDTYHHNIDCQWIDITDIDPGIYTFKVVINPEFKVAEMSFDNNAVVCTLYYGQQYATLFNCSLQRP</sequence>
<dbReference type="Pfam" id="PF00530">
    <property type="entry name" value="SRCR"/>
    <property type="match status" value="2"/>
</dbReference>
<protein>
    <recommendedName>
        <fullName evidence="15">protein-lysine 6-oxidase</fullName>
        <ecNumber evidence="15">1.4.3.13</ecNumber>
    </recommendedName>
</protein>
<comment type="catalytic activity">
    <reaction evidence="16">
        <text>L-lysyl-[protein] + O2 + H2O = (S)-2-amino-6-oxohexanoyl-[protein] + H2O2 + NH4(+)</text>
        <dbReference type="Rhea" id="RHEA:24544"/>
        <dbReference type="Rhea" id="RHEA-COMP:9752"/>
        <dbReference type="Rhea" id="RHEA-COMP:12448"/>
        <dbReference type="ChEBI" id="CHEBI:15377"/>
        <dbReference type="ChEBI" id="CHEBI:15379"/>
        <dbReference type="ChEBI" id="CHEBI:16240"/>
        <dbReference type="ChEBI" id="CHEBI:28938"/>
        <dbReference type="ChEBI" id="CHEBI:29969"/>
        <dbReference type="ChEBI" id="CHEBI:131803"/>
        <dbReference type="EC" id="1.4.3.13"/>
    </reaction>
</comment>
<dbReference type="AlphaFoldDB" id="A0A8J2REV2"/>
<keyword evidence="8" id="KW-0677">Repeat</keyword>
<feature type="disulfide bond" evidence="17">
    <location>
        <begin position="105"/>
        <end position="169"/>
    </location>
</feature>
<feature type="chain" id="PRO_5035297130" description="protein-lysine 6-oxidase" evidence="19">
    <location>
        <begin position="30"/>
        <end position="576"/>
    </location>
</feature>
<dbReference type="GO" id="GO:0016020">
    <property type="term" value="C:membrane"/>
    <property type="evidence" value="ECO:0007669"/>
    <property type="project" value="InterPro"/>
</dbReference>
<keyword evidence="5" id="KW-0964">Secreted</keyword>
<dbReference type="FunFam" id="3.10.250.10:FF:000007">
    <property type="entry name" value="Soluble scavenger receptor cysteine-rich domain-containing protein SSC5D"/>
    <property type="match status" value="1"/>
</dbReference>
<evidence type="ECO:0000256" key="15">
    <source>
        <dbReference type="ARBA" id="ARBA00038869"/>
    </source>
</evidence>
<dbReference type="SUPFAM" id="SSF56487">
    <property type="entry name" value="SRCR-like"/>
    <property type="match status" value="2"/>
</dbReference>
<comment type="similarity">
    <text evidence="3">Belongs to the lysyl oxidase family.</text>
</comment>
<comment type="cofactor">
    <cofactor evidence="1">
        <name>Cu cation</name>
        <dbReference type="ChEBI" id="CHEBI:23378"/>
    </cofactor>
</comment>
<evidence type="ECO:0000256" key="9">
    <source>
        <dbReference type="ARBA" id="ARBA00022772"/>
    </source>
</evidence>
<evidence type="ECO:0000256" key="4">
    <source>
        <dbReference type="ARBA" id="ARBA00022477"/>
    </source>
</evidence>
<dbReference type="GO" id="GO:0005615">
    <property type="term" value="C:extracellular space"/>
    <property type="evidence" value="ECO:0007669"/>
    <property type="project" value="TreeGrafter"/>
</dbReference>
<dbReference type="OrthoDB" id="547291at2759"/>
<keyword evidence="22" id="KW-1185">Reference proteome</keyword>
<name>A0A8J2REV2_9CRUS</name>
<dbReference type="Pfam" id="PF01186">
    <property type="entry name" value="Lysyl_oxidase"/>
    <property type="match status" value="1"/>
</dbReference>
<dbReference type="InterPro" id="IPR036772">
    <property type="entry name" value="SRCR-like_dom_sf"/>
</dbReference>
<reference evidence="21" key="1">
    <citation type="submission" date="2021-11" db="EMBL/GenBank/DDBJ databases">
        <authorList>
            <person name="Schell T."/>
        </authorList>
    </citation>
    <scope>NUCLEOTIDE SEQUENCE</scope>
    <source>
        <strain evidence="21">M5</strain>
    </source>
</reference>
<dbReference type="PANTHER" id="PTHR45817">
    <property type="entry name" value="LYSYL OXIDASE-LIKE-RELATED"/>
    <property type="match status" value="1"/>
</dbReference>
<feature type="disulfide bond" evidence="17">
    <location>
        <begin position="286"/>
        <end position="350"/>
    </location>
</feature>
<keyword evidence="12 17" id="KW-1015">Disulfide bond</keyword>
<dbReference type="Proteomes" id="UP000789390">
    <property type="component" value="Unassembled WGS sequence"/>
</dbReference>
<dbReference type="PANTHER" id="PTHR45817:SF4">
    <property type="entry name" value="LYSYL OXIDASE-LIKE-RELATED"/>
    <property type="match status" value="1"/>
</dbReference>
<evidence type="ECO:0000313" key="22">
    <source>
        <dbReference type="Proteomes" id="UP000789390"/>
    </source>
</evidence>
<accession>A0A8J2REV2</accession>
<dbReference type="InterPro" id="IPR001190">
    <property type="entry name" value="SRCR"/>
</dbReference>
<gene>
    <name evidence="21" type="ORF">DGAL_LOCUS3745</name>
</gene>
<dbReference type="PRINTS" id="PR00074">
    <property type="entry name" value="LYSYLOXIDASE"/>
</dbReference>
<dbReference type="InterPro" id="IPR019828">
    <property type="entry name" value="Lysyl_oxidase_CS"/>
</dbReference>
<keyword evidence="10" id="KW-0560">Oxidoreductase</keyword>
<feature type="disulfide bond" evidence="17">
    <location>
        <begin position="330"/>
        <end position="340"/>
    </location>
</feature>
<keyword evidence="7 19" id="KW-0732">Signal</keyword>
<feature type="region of interest" description="Disordered" evidence="18">
    <location>
        <begin position="34"/>
        <end position="59"/>
    </location>
</feature>
<dbReference type="Gene3D" id="3.10.250.10">
    <property type="entry name" value="SRCR-like domain"/>
    <property type="match status" value="2"/>
</dbReference>
<dbReference type="InterPro" id="IPR050912">
    <property type="entry name" value="LOX-like_protein"/>
</dbReference>
<evidence type="ECO:0000256" key="11">
    <source>
        <dbReference type="ARBA" id="ARBA00023008"/>
    </source>
</evidence>
<evidence type="ECO:0000256" key="5">
    <source>
        <dbReference type="ARBA" id="ARBA00022525"/>
    </source>
</evidence>
<evidence type="ECO:0000256" key="18">
    <source>
        <dbReference type="SAM" id="MobiDB-lite"/>
    </source>
</evidence>
<evidence type="ECO:0000256" key="12">
    <source>
        <dbReference type="ARBA" id="ARBA00023157"/>
    </source>
</evidence>
<evidence type="ECO:0000256" key="8">
    <source>
        <dbReference type="ARBA" id="ARBA00022737"/>
    </source>
</evidence>
<keyword evidence="11" id="KW-0186">Copper</keyword>
<evidence type="ECO:0000256" key="17">
    <source>
        <dbReference type="PROSITE-ProRule" id="PRU00196"/>
    </source>
</evidence>
<feature type="compositionally biased region" description="Low complexity" evidence="18">
    <location>
        <begin position="34"/>
        <end position="45"/>
    </location>
</feature>
<comment type="caution">
    <text evidence="17">Lacks conserved residue(s) required for the propagation of feature annotation.</text>
</comment>
<feature type="region of interest" description="Disordered" evidence="18">
    <location>
        <begin position="206"/>
        <end position="231"/>
    </location>
</feature>
<dbReference type="PROSITE" id="PS00420">
    <property type="entry name" value="SRCR_1"/>
    <property type="match status" value="1"/>
</dbReference>
<proteinExistence type="inferred from homology"/>
<keyword evidence="4" id="KW-0886">LTQ</keyword>
<dbReference type="GO" id="GO:0004720">
    <property type="term" value="F:protein-lysine 6-oxidase activity"/>
    <property type="evidence" value="ECO:0007669"/>
    <property type="project" value="UniProtKB-EC"/>
</dbReference>
<evidence type="ECO:0000256" key="2">
    <source>
        <dbReference type="ARBA" id="ARBA00004239"/>
    </source>
</evidence>
<keyword evidence="9" id="KW-0801">TPQ</keyword>
<dbReference type="SMART" id="SM00202">
    <property type="entry name" value="SR"/>
    <property type="match status" value="2"/>
</dbReference>